<protein>
    <recommendedName>
        <fullName evidence="5">SWI5-dependent HO expression protein 3</fullName>
    </recommendedName>
</protein>
<feature type="compositionally biased region" description="Polar residues" evidence="2">
    <location>
        <begin position="28"/>
        <end position="70"/>
    </location>
</feature>
<feature type="compositionally biased region" description="Basic residues" evidence="2">
    <location>
        <begin position="1"/>
        <end position="13"/>
    </location>
</feature>
<evidence type="ECO:0000256" key="1">
    <source>
        <dbReference type="SAM" id="Coils"/>
    </source>
</evidence>
<reference evidence="4" key="1">
    <citation type="submission" date="2016-02" db="EMBL/GenBank/DDBJ databases">
        <title>Draft genome sequence of Microdochium bolleyi, a fungal endophyte of beachgrass.</title>
        <authorList>
            <consortium name="DOE Joint Genome Institute"/>
            <person name="David A.S."/>
            <person name="May G."/>
            <person name="Haridas S."/>
            <person name="Lim J."/>
            <person name="Wang M."/>
            <person name="Labutti K."/>
            <person name="Lipzen A."/>
            <person name="Barry K."/>
            <person name="Grigoriev I.V."/>
        </authorList>
    </citation>
    <scope>NUCLEOTIDE SEQUENCE [LARGE SCALE GENOMIC DNA]</scope>
    <source>
        <strain evidence="4">J235TASD1</strain>
    </source>
</reference>
<organism evidence="3 4">
    <name type="scientific">Microdochium bolleyi</name>
    <dbReference type="NCBI Taxonomy" id="196109"/>
    <lineage>
        <taxon>Eukaryota</taxon>
        <taxon>Fungi</taxon>
        <taxon>Dikarya</taxon>
        <taxon>Ascomycota</taxon>
        <taxon>Pezizomycotina</taxon>
        <taxon>Sordariomycetes</taxon>
        <taxon>Xylariomycetidae</taxon>
        <taxon>Xylariales</taxon>
        <taxon>Microdochiaceae</taxon>
        <taxon>Microdochium</taxon>
    </lineage>
</organism>
<feature type="compositionally biased region" description="Polar residues" evidence="2">
    <location>
        <begin position="92"/>
        <end position="108"/>
    </location>
</feature>
<evidence type="ECO:0008006" key="5">
    <source>
        <dbReference type="Google" id="ProtNLM"/>
    </source>
</evidence>
<dbReference type="InParanoid" id="A0A136J4K2"/>
<evidence type="ECO:0000256" key="2">
    <source>
        <dbReference type="SAM" id="MobiDB-lite"/>
    </source>
</evidence>
<feature type="coiled-coil region" evidence="1">
    <location>
        <begin position="389"/>
        <end position="466"/>
    </location>
</feature>
<dbReference type="EMBL" id="KQ964249">
    <property type="protein sequence ID" value="KXJ92029.1"/>
    <property type="molecule type" value="Genomic_DNA"/>
</dbReference>
<keyword evidence="1" id="KW-0175">Coiled coil</keyword>
<keyword evidence="4" id="KW-1185">Reference proteome</keyword>
<dbReference type="STRING" id="196109.A0A136J4K2"/>
<feature type="compositionally biased region" description="Polar residues" evidence="2">
    <location>
        <begin position="148"/>
        <end position="163"/>
    </location>
</feature>
<evidence type="ECO:0000313" key="3">
    <source>
        <dbReference type="EMBL" id="KXJ92029.1"/>
    </source>
</evidence>
<dbReference type="Proteomes" id="UP000070501">
    <property type="component" value="Unassembled WGS sequence"/>
</dbReference>
<sequence length="470" mass="51998">MPSILHRYRHSREKSRDSANRPPLADQPSPTTTTPIFDASKTSAPAYTSTLQRPVNGSAHSDSTTGSHPPSSWRPVPAADPANLAPPGHSRGSATIRTVASFETPSELSTSGTRSARSSGFSASAASDASGASSDISTNNHSQHQHDMQSQTQSATYQMSRFKSPSPGPDSRFGRSPTSPELSSHADGLDEKTTSLQVPESNSGGDLSSFTREGSPGWDGAVGKAGLGKTGRVINKLVADNDSLKREIKIERLKAEEAKQSARLVEDKMDKMIADYESRLLEANVTRTLLSRKERQVESLQAAVELEKKRTADAQEREKTWKYEMEKSQRDTKVQVQEAIAQAALSDGRYNAIASHWRDQGADVKRATAKLDGRIKSIVEERREDDERINTLRDLCDQQDGNIRELKEQKEEMSRQFEAYKAQQEEALREIKRSAREREETQRRTLEEAKEVLDKLKWALNVKQNVAGAQ</sequence>
<accession>A0A136J4K2</accession>
<feature type="coiled-coil region" evidence="1">
    <location>
        <begin position="234"/>
        <end position="317"/>
    </location>
</feature>
<gene>
    <name evidence="3" type="ORF">Micbo1qcDRAFT_59057</name>
</gene>
<name>A0A136J4K2_9PEZI</name>
<feature type="region of interest" description="Disordered" evidence="2">
    <location>
        <begin position="1"/>
        <end position="226"/>
    </location>
</feature>
<evidence type="ECO:0000313" key="4">
    <source>
        <dbReference type="Proteomes" id="UP000070501"/>
    </source>
</evidence>
<dbReference type="AlphaFoldDB" id="A0A136J4K2"/>
<dbReference type="OrthoDB" id="3918393at2759"/>
<feature type="compositionally biased region" description="Low complexity" evidence="2">
    <location>
        <begin position="109"/>
        <end position="138"/>
    </location>
</feature>
<feature type="compositionally biased region" description="Polar residues" evidence="2">
    <location>
        <begin position="194"/>
        <end position="212"/>
    </location>
</feature>
<proteinExistence type="predicted"/>